<feature type="domain" description="Response regulatory" evidence="8">
    <location>
        <begin position="6"/>
        <end position="122"/>
    </location>
</feature>
<evidence type="ECO:0000259" key="8">
    <source>
        <dbReference type="PROSITE" id="PS50110"/>
    </source>
</evidence>
<dbReference type="InterPro" id="IPR011006">
    <property type="entry name" value="CheY-like_superfamily"/>
</dbReference>
<dbReference type="InterPro" id="IPR036097">
    <property type="entry name" value="HisK_dim/P_sf"/>
</dbReference>
<gene>
    <name evidence="11" type="ORF">ACFSYC_17485</name>
</gene>
<keyword evidence="3 6" id="KW-0597">Phosphoprotein</keyword>
<evidence type="ECO:0000313" key="12">
    <source>
        <dbReference type="Proteomes" id="UP001597601"/>
    </source>
</evidence>
<dbReference type="CDD" id="cd00082">
    <property type="entry name" value="HisKA"/>
    <property type="match status" value="1"/>
</dbReference>
<dbReference type="Pfam" id="PF13426">
    <property type="entry name" value="PAS_9"/>
    <property type="match status" value="2"/>
</dbReference>
<dbReference type="EC" id="2.7.13.3" evidence="2"/>
<feature type="domain" description="PAS" evidence="9">
    <location>
        <begin position="528"/>
        <end position="570"/>
    </location>
</feature>
<dbReference type="InterPro" id="IPR003594">
    <property type="entry name" value="HATPase_dom"/>
</dbReference>
<dbReference type="Pfam" id="PF02518">
    <property type="entry name" value="HATPase_c"/>
    <property type="match status" value="1"/>
</dbReference>
<dbReference type="InterPro" id="IPR029016">
    <property type="entry name" value="GAF-like_dom_sf"/>
</dbReference>
<dbReference type="Gene3D" id="3.30.565.10">
    <property type="entry name" value="Histidine kinase-like ATPase, C-terminal domain"/>
    <property type="match status" value="1"/>
</dbReference>
<evidence type="ECO:0000256" key="1">
    <source>
        <dbReference type="ARBA" id="ARBA00000085"/>
    </source>
</evidence>
<dbReference type="CDD" id="cd00156">
    <property type="entry name" value="REC"/>
    <property type="match status" value="1"/>
</dbReference>
<evidence type="ECO:0000259" key="10">
    <source>
        <dbReference type="PROSITE" id="PS50113"/>
    </source>
</evidence>
<evidence type="ECO:0000256" key="6">
    <source>
        <dbReference type="PROSITE-ProRule" id="PRU00169"/>
    </source>
</evidence>
<dbReference type="InterPro" id="IPR013656">
    <property type="entry name" value="PAS_4"/>
</dbReference>
<comment type="catalytic activity">
    <reaction evidence="1">
        <text>ATP + protein L-histidine = ADP + protein N-phospho-L-histidine.</text>
        <dbReference type="EC" id="2.7.13.3"/>
    </reaction>
</comment>
<sequence length="1553" mass="175256">MENKLKILHLEDSSSDAQLVYRILKKGNFEFELLLIETEEGYIAALDEFVPDLILSDHSLPSFNSHRALTIFRERKLKIPFILITSNVSEEFAVDVIKKGADDYILKDRLERLPSAIQNALEKYRLEIEKQSHLFELIKNERHYRALIENGADVLVVLTAEGKPKYVSPSIQHVLGYTEDEALQLNLFETLHPDDFEPATSKLADCITKPGVPIQGYEGRIKNKNGEWVWLEATLTNMLHDPTINGIISNFRNITERRLASASLIKSQLFNKTLLSSLDAHIAVINSYGTIIAVNKAWEDFAIENTSDTILLASEGNNYFEVCEKAAADGDKIAEQTLKGVRAVFLKDVESFKIEYPCHSATERRWFVMNATRFEGDDANIVISHQNITDRKLAEEKAFLSELMFRGLIENSSDGMAILTANGKPKYVSPSIKNVLGYTEKEGMGLDLVGLAHPDDVPLLLSLMQEVIANPGMSIKGGATRVRHKDQSWRWVEGVITNMLHDPAINGIVGNFRDVTERIMAEQAIKDSESKYRSFFENSMDGILLTVTDGEIFAANPAACAIFQMTEEEICQKGRFGLVDNDDPRLAIAIKKRQQTGAAKTEITLVRKDGSKFPGEITSAVFADNSGLQRTSMIVRDISEQKLAEAKVLHANRLYVFISQINQTIVHVKDGQTLFDEACRIAVEIGKFKMAWIGVPQTEGRISLVASHGSTPAQLEFFSEYPYEPGGPIDRVLRGQNYVAVANIRAEVKTMLSEVAGKAGFNSVIVLPIKNGERLVATFNIYSTELDFFNTQEIALLTEAAADISFALGVLEKEKLRLLGEQQLLISEKKLIKAQTIAKLGYWELNLSNNTLFWSDETFRIWGRDKDAFVPTLESLIDTVHANDRQLFISQQAVSSVGTTKLDIEYRIVMPDNSIKWVNDKGKFVIEGNGEVKRFEGTVQDITDRKVAEEQLKKSEFQYKQIVETAQEGIWLIDDNDETTFVNEKLSQILGYTKSEMLGKKIYDFQDQEGKAITSKALLTRRTGVSEQRELKLLSKAGKEVWTSISANPFFDLDGNYNGSLAMVSDITEAKSLRLLLDKAIKISRMGTYEMDLMQNKLYWSEMTKEIHELPINFVPNIKTAIDFYKLGPSRDAVSNAVANATKNGTSFDLEVQIVTAKGNLRWVRTIGQADCVNGKCLRLYGSFQDVDKVKSSELEVLKAYEEKNGILESIGDAFFAVDKDWTITYWNNKAETVLQKDRKDLLHKNLWEIFPDVVGTTMYSNYHAALAENKARHFEAYYEAMDIWFEVSAYPSFNGLSVFFKDITERKTSETKLYELNENLRKYANELLMSNKGLEQFSYIISHNLRAPVANILGLMEILQDDDNDPATNQTVMSGLVTNVERLNEVVIDLNNILSVKSHINELKEVFLLTDILKNIQLSIQSLIETENVIIDLSGIVIDELYSLKSYLHSIFYNLITNSIKYRRPTKSPVIKIKSWKEDKKLLITYVDNGRGIDVIKNKDYIFGLYKRFHTDTEGKGVGLYMIKTQVEALGGTVSLKSDVDKGVEFTFEFVL</sequence>
<evidence type="ECO:0000256" key="2">
    <source>
        <dbReference type="ARBA" id="ARBA00012438"/>
    </source>
</evidence>
<name>A0ABW5XU47_9SPHI</name>
<dbReference type="InterPro" id="IPR005467">
    <property type="entry name" value="His_kinase_dom"/>
</dbReference>
<dbReference type="SUPFAM" id="SSF55785">
    <property type="entry name" value="PYP-like sensor domain (PAS domain)"/>
    <property type="match status" value="7"/>
</dbReference>
<dbReference type="Gene3D" id="3.30.450.40">
    <property type="match status" value="1"/>
</dbReference>
<comment type="caution">
    <text evidence="11">The sequence shown here is derived from an EMBL/GenBank/DDBJ whole genome shotgun (WGS) entry which is preliminary data.</text>
</comment>
<evidence type="ECO:0000259" key="9">
    <source>
        <dbReference type="PROSITE" id="PS50112"/>
    </source>
</evidence>
<dbReference type="InterPro" id="IPR001610">
    <property type="entry name" value="PAC"/>
</dbReference>
<dbReference type="SMART" id="SM00091">
    <property type="entry name" value="PAS"/>
    <property type="match status" value="6"/>
</dbReference>
<dbReference type="NCBIfam" id="TIGR00229">
    <property type="entry name" value="sensory_box"/>
    <property type="match status" value="5"/>
</dbReference>
<dbReference type="InterPro" id="IPR003018">
    <property type="entry name" value="GAF"/>
</dbReference>
<dbReference type="Gene3D" id="3.40.50.2300">
    <property type="match status" value="1"/>
</dbReference>
<dbReference type="Pfam" id="PF08447">
    <property type="entry name" value="PAS_3"/>
    <property type="match status" value="3"/>
</dbReference>
<dbReference type="Gene3D" id="1.10.287.130">
    <property type="match status" value="1"/>
</dbReference>
<proteinExistence type="predicted"/>
<dbReference type="SMART" id="SM00387">
    <property type="entry name" value="HATPase_c"/>
    <property type="match status" value="1"/>
</dbReference>
<dbReference type="InterPro" id="IPR003661">
    <property type="entry name" value="HisK_dim/P_dom"/>
</dbReference>
<feature type="domain" description="PAC" evidence="10">
    <location>
        <begin position="215"/>
        <end position="266"/>
    </location>
</feature>
<dbReference type="InterPro" id="IPR036890">
    <property type="entry name" value="HATPase_C_sf"/>
</dbReference>
<dbReference type="InterPro" id="IPR035965">
    <property type="entry name" value="PAS-like_dom_sf"/>
</dbReference>
<organism evidence="11 12">
    <name type="scientific">Mucilaginibacter antarcticus</name>
    <dbReference type="NCBI Taxonomy" id="1855725"/>
    <lineage>
        <taxon>Bacteria</taxon>
        <taxon>Pseudomonadati</taxon>
        <taxon>Bacteroidota</taxon>
        <taxon>Sphingobacteriia</taxon>
        <taxon>Sphingobacteriales</taxon>
        <taxon>Sphingobacteriaceae</taxon>
        <taxon>Mucilaginibacter</taxon>
    </lineage>
</organism>
<dbReference type="PANTHER" id="PTHR43304">
    <property type="entry name" value="PHYTOCHROME-LIKE PROTEIN CPH1"/>
    <property type="match status" value="1"/>
</dbReference>
<dbReference type="InterPro" id="IPR000700">
    <property type="entry name" value="PAS-assoc_C"/>
</dbReference>
<dbReference type="SUPFAM" id="SSF47384">
    <property type="entry name" value="Homodimeric domain of signal transducing histidine kinase"/>
    <property type="match status" value="1"/>
</dbReference>
<feature type="domain" description="PAS" evidence="9">
    <location>
        <begin position="140"/>
        <end position="210"/>
    </location>
</feature>
<feature type="domain" description="PAC" evidence="10">
    <location>
        <begin position="902"/>
        <end position="954"/>
    </location>
</feature>
<dbReference type="InterPro" id="IPR013655">
    <property type="entry name" value="PAS_fold_3"/>
</dbReference>
<evidence type="ECO:0000256" key="3">
    <source>
        <dbReference type="ARBA" id="ARBA00022553"/>
    </source>
</evidence>
<dbReference type="SUPFAM" id="SSF55874">
    <property type="entry name" value="ATPase domain of HSP90 chaperone/DNA topoisomerase II/histidine kinase"/>
    <property type="match status" value="1"/>
</dbReference>
<dbReference type="EMBL" id="JBHUON010000027">
    <property type="protein sequence ID" value="MFD2866492.1"/>
    <property type="molecule type" value="Genomic_DNA"/>
</dbReference>
<dbReference type="PANTHER" id="PTHR43304:SF1">
    <property type="entry name" value="PAC DOMAIN-CONTAINING PROTEIN"/>
    <property type="match status" value="1"/>
</dbReference>
<dbReference type="Gene3D" id="3.30.450.20">
    <property type="entry name" value="PAS domain"/>
    <property type="match status" value="8"/>
</dbReference>
<dbReference type="PROSITE" id="PS50113">
    <property type="entry name" value="PAC"/>
    <property type="match status" value="4"/>
</dbReference>
<dbReference type="CDD" id="cd00130">
    <property type="entry name" value="PAS"/>
    <property type="match status" value="6"/>
</dbReference>
<protein>
    <recommendedName>
        <fullName evidence="2">histidine kinase</fullName>
        <ecNumber evidence="2">2.7.13.3</ecNumber>
    </recommendedName>
</protein>
<feature type="domain" description="PAS" evidence="9">
    <location>
        <begin position="1200"/>
        <end position="1251"/>
    </location>
</feature>
<dbReference type="SUPFAM" id="SSF52172">
    <property type="entry name" value="CheY-like"/>
    <property type="match status" value="1"/>
</dbReference>
<evidence type="ECO:0000259" key="7">
    <source>
        <dbReference type="PROSITE" id="PS50109"/>
    </source>
</evidence>
<dbReference type="SMART" id="SM00448">
    <property type="entry name" value="REC"/>
    <property type="match status" value="1"/>
</dbReference>
<dbReference type="InterPro" id="IPR000014">
    <property type="entry name" value="PAS"/>
</dbReference>
<feature type="domain" description="Histidine kinase" evidence="7">
    <location>
        <begin position="1341"/>
        <end position="1553"/>
    </location>
</feature>
<evidence type="ECO:0000313" key="11">
    <source>
        <dbReference type="EMBL" id="MFD2866492.1"/>
    </source>
</evidence>
<dbReference type="PROSITE" id="PS50110">
    <property type="entry name" value="RESPONSE_REGULATORY"/>
    <property type="match status" value="1"/>
</dbReference>
<dbReference type="Pfam" id="PF13185">
    <property type="entry name" value="GAF_2"/>
    <property type="match status" value="1"/>
</dbReference>
<feature type="domain" description="PAS" evidence="9">
    <location>
        <begin position="401"/>
        <end position="471"/>
    </location>
</feature>
<dbReference type="Gene3D" id="2.10.70.100">
    <property type="match status" value="1"/>
</dbReference>
<dbReference type="SMART" id="SM00086">
    <property type="entry name" value="PAC"/>
    <property type="match status" value="6"/>
</dbReference>
<feature type="domain" description="PAC" evidence="10">
    <location>
        <begin position="599"/>
        <end position="650"/>
    </location>
</feature>
<keyword evidence="4" id="KW-0808">Transferase</keyword>
<dbReference type="PROSITE" id="PS50109">
    <property type="entry name" value="HIS_KIN"/>
    <property type="match status" value="1"/>
</dbReference>
<accession>A0ABW5XU47</accession>
<evidence type="ECO:0000256" key="5">
    <source>
        <dbReference type="ARBA" id="ARBA00022777"/>
    </source>
</evidence>
<dbReference type="Proteomes" id="UP001597601">
    <property type="component" value="Unassembled WGS sequence"/>
</dbReference>
<keyword evidence="12" id="KW-1185">Reference proteome</keyword>
<dbReference type="RefSeq" id="WP_377130134.1">
    <property type="nucleotide sequence ID" value="NZ_JBHUON010000027.1"/>
</dbReference>
<dbReference type="Pfam" id="PF08448">
    <property type="entry name" value="PAS_4"/>
    <property type="match status" value="1"/>
</dbReference>
<dbReference type="InterPro" id="IPR001789">
    <property type="entry name" value="Sig_transdc_resp-reg_receiver"/>
</dbReference>
<feature type="domain" description="PAS" evidence="9">
    <location>
        <begin position="955"/>
        <end position="1018"/>
    </location>
</feature>
<dbReference type="SUPFAM" id="SSF55781">
    <property type="entry name" value="GAF domain-like"/>
    <property type="match status" value="1"/>
</dbReference>
<feature type="domain" description="PAC" evidence="10">
    <location>
        <begin position="1027"/>
        <end position="1079"/>
    </location>
</feature>
<dbReference type="InterPro" id="IPR052162">
    <property type="entry name" value="Sensor_kinase/Photoreceptor"/>
</dbReference>
<evidence type="ECO:0000256" key="4">
    <source>
        <dbReference type="ARBA" id="ARBA00022679"/>
    </source>
</evidence>
<dbReference type="Pfam" id="PF00072">
    <property type="entry name" value="Response_reg"/>
    <property type="match status" value="1"/>
</dbReference>
<feature type="modified residue" description="4-aspartylphosphate" evidence="6">
    <location>
        <position position="57"/>
    </location>
</feature>
<dbReference type="PROSITE" id="PS50112">
    <property type="entry name" value="PAS"/>
    <property type="match status" value="5"/>
</dbReference>
<reference evidence="12" key="1">
    <citation type="journal article" date="2019" name="Int. J. Syst. Evol. Microbiol.">
        <title>The Global Catalogue of Microorganisms (GCM) 10K type strain sequencing project: providing services to taxonomists for standard genome sequencing and annotation.</title>
        <authorList>
            <consortium name="The Broad Institute Genomics Platform"/>
            <consortium name="The Broad Institute Genome Sequencing Center for Infectious Disease"/>
            <person name="Wu L."/>
            <person name="Ma J."/>
        </authorList>
    </citation>
    <scope>NUCLEOTIDE SEQUENCE [LARGE SCALE GENOMIC DNA]</scope>
    <source>
        <strain evidence="12">KCTC 52232</strain>
    </source>
</reference>
<keyword evidence="5" id="KW-0418">Kinase</keyword>